<dbReference type="EMBL" id="LT795067">
    <property type="protein sequence ID" value="SJX64879.1"/>
    <property type="molecule type" value="Genomic_DNA"/>
</dbReference>
<accession>A0A2N8UJB3</accession>
<feature type="transmembrane region" description="Helical" evidence="9">
    <location>
        <begin position="67"/>
        <end position="86"/>
    </location>
</feature>
<keyword evidence="8" id="KW-0862">Zinc</keyword>
<evidence type="ECO:0000256" key="5">
    <source>
        <dbReference type="ARBA" id="ARBA00022989"/>
    </source>
</evidence>
<evidence type="ECO:0000256" key="4">
    <source>
        <dbReference type="ARBA" id="ARBA00022801"/>
    </source>
</evidence>
<dbReference type="GO" id="GO:0016811">
    <property type="term" value="F:hydrolase activity, acting on carbon-nitrogen (but not peptide) bonds, in linear amides"/>
    <property type="evidence" value="ECO:0007669"/>
    <property type="project" value="InterPro"/>
</dbReference>
<keyword evidence="7" id="KW-0479">Metal-binding</keyword>
<keyword evidence="7" id="KW-0106">Calcium</keyword>
<name>A0A2N8UJB3_9BASI</name>
<feature type="binding site" evidence="7">
    <location>
        <position position="24"/>
    </location>
    <ligand>
        <name>Ca(2+)</name>
        <dbReference type="ChEBI" id="CHEBI:29108"/>
    </ligand>
</feature>
<feature type="binding site" evidence="8">
    <location>
        <position position="85"/>
    </location>
    <ligand>
        <name>Zn(2+)</name>
        <dbReference type="ChEBI" id="CHEBI:29105"/>
        <note>catalytic</note>
    </ligand>
</feature>
<dbReference type="GO" id="GO:0046514">
    <property type="term" value="P:ceramide catabolic process"/>
    <property type="evidence" value="ECO:0007669"/>
    <property type="project" value="TreeGrafter"/>
</dbReference>
<dbReference type="GO" id="GO:0046513">
    <property type="term" value="P:ceramide biosynthetic process"/>
    <property type="evidence" value="ECO:0007669"/>
    <property type="project" value="TreeGrafter"/>
</dbReference>
<dbReference type="PANTHER" id="PTHR46187">
    <property type="entry name" value="ALKALINE CERAMIDASE 3"/>
    <property type="match status" value="1"/>
</dbReference>
<protein>
    <submittedName>
        <fullName evidence="10">Related to YPC1-Alkaline ceramidase</fullName>
    </submittedName>
</protein>
<dbReference type="InterPro" id="IPR008901">
    <property type="entry name" value="ACER"/>
</dbReference>
<comment type="similarity">
    <text evidence="2">Belongs to the alkaline ceramidase family.</text>
</comment>
<reference evidence="10 11" key="1">
    <citation type="submission" date="2017-02" db="EMBL/GenBank/DDBJ databases">
        <authorList>
            <person name="Peterson S.W."/>
        </authorList>
    </citation>
    <scope>NUCLEOTIDE SEQUENCE [LARGE SCALE GENOMIC DNA]</scope>
    <source>
        <strain evidence="10 11">SRS1_H2-8</strain>
    </source>
</reference>
<dbReference type="Proteomes" id="UP000239563">
    <property type="component" value="Chromosome XIV"/>
</dbReference>
<comment type="subcellular location">
    <subcellularLocation>
        <location evidence="1">Membrane</location>
        <topology evidence="1">Multi-pass membrane protein</topology>
    </subcellularLocation>
</comment>
<gene>
    <name evidence="10" type="ORF">SRS1_15308</name>
</gene>
<keyword evidence="3 9" id="KW-0812">Transmembrane</keyword>
<feature type="transmembrane region" description="Helical" evidence="9">
    <location>
        <begin position="193"/>
        <end position="210"/>
    </location>
</feature>
<evidence type="ECO:0000256" key="8">
    <source>
        <dbReference type="PIRSR" id="PIRSR608901-2"/>
    </source>
</evidence>
<comment type="cofactor">
    <cofactor evidence="8">
        <name>Zn(2+)</name>
        <dbReference type="ChEBI" id="CHEBI:29105"/>
    </cofactor>
</comment>
<dbReference type="Pfam" id="PF05875">
    <property type="entry name" value="Ceramidase"/>
    <property type="match status" value="1"/>
</dbReference>
<evidence type="ECO:0000313" key="11">
    <source>
        <dbReference type="Proteomes" id="UP000239563"/>
    </source>
</evidence>
<feature type="binding site" evidence="7">
    <location>
        <position position="37"/>
    </location>
    <ligand>
        <name>Ca(2+)</name>
        <dbReference type="ChEBI" id="CHEBI:29108"/>
    </ligand>
</feature>
<evidence type="ECO:0000256" key="3">
    <source>
        <dbReference type="ARBA" id="ARBA00022692"/>
    </source>
</evidence>
<evidence type="ECO:0000256" key="7">
    <source>
        <dbReference type="PIRSR" id="PIRSR608901-1"/>
    </source>
</evidence>
<dbReference type="AlphaFoldDB" id="A0A2N8UJB3"/>
<feature type="transmembrane region" description="Helical" evidence="9">
    <location>
        <begin position="31"/>
        <end position="55"/>
    </location>
</feature>
<feature type="binding site" evidence="7">
    <location>
        <position position="26"/>
    </location>
    <ligand>
        <name>Ca(2+)</name>
        <dbReference type="ChEBI" id="CHEBI:29108"/>
    </ligand>
</feature>
<feature type="binding site" evidence="8">
    <location>
        <position position="236"/>
    </location>
    <ligand>
        <name>Zn(2+)</name>
        <dbReference type="ChEBI" id="CHEBI:29105"/>
        <note>catalytic</note>
    </ligand>
</feature>
<feature type="transmembrane region" description="Helical" evidence="9">
    <location>
        <begin position="126"/>
        <end position="144"/>
    </location>
</feature>
<dbReference type="PANTHER" id="PTHR46187:SF3">
    <property type="entry name" value="ALKALINE CERAMIDASE 3"/>
    <property type="match status" value="1"/>
</dbReference>
<organism evidence="10 11">
    <name type="scientific">Sporisorium reilianum f. sp. reilianum</name>
    <dbReference type="NCBI Taxonomy" id="72559"/>
    <lineage>
        <taxon>Eukaryota</taxon>
        <taxon>Fungi</taxon>
        <taxon>Dikarya</taxon>
        <taxon>Basidiomycota</taxon>
        <taxon>Ustilaginomycotina</taxon>
        <taxon>Ustilaginomycetes</taxon>
        <taxon>Ustilaginales</taxon>
        <taxon>Ustilaginaceae</taxon>
        <taxon>Sporisorium</taxon>
    </lineage>
</organism>
<keyword evidence="4" id="KW-0378">Hydrolase</keyword>
<proteinExistence type="inferred from homology"/>
<evidence type="ECO:0000256" key="2">
    <source>
        <dbReference type="ARBA" id="ARBA00009780"/>
    </source>
</evidence>
<evidence type="ECO:0000256" key="1">
    <source>
        <dbReference type="ARBA" id="ARBA00004141"/>
    </source>
</evidence>
<evidence type="ECO:0000256" key="9">
    <source>
        <dbReference type="SAM" id="Phobius"/>
    </source>
</evidence>
<sequence>MSWYKDPNPLPSGYWGPITSTLLWCEEKYRWSYYVAEPVNTVTNAFFIALAIYGYRVSRREALPLRFAICHLGVALVGFGSAWFHGTLTYSTQLLDELPMIYTSAFLTYCVCETSKGYGKPRFRMLLPLVLTLVVVWITVVYLWNGNPVFHQVAYASIQIVSTIRVAYLLTSKSSALNTAKDGTQRRREITRLYLYGAVIFLTGFAIWNVDNIFCYQLRQARNSIGYPWAVLLEGHGWWHILTGHGAYCLITAVAQLAVGEKEDPDNFRLHKGVFPYVKRVKQYKPASASRSSKKKAQ</sequence>
<keyword evidence="5 9" id="KW-1133">Transmembrane helix</keyword>
<evidence type="ECO:0000313" key="10">
    <source>
        <dbReference type="EMBL" id="SJX64879.1"/>
    </source>
</evidence>
<dbReference type="GO" id="GO:0046872">
    <property type="term" value="F:metal ion binding"/>
    <property type="evidence" value="ECO:0007669"/>
    <property type="project" value="UniProtKB-KW"/>
</dbReference>
<feature type="binding site" evidence="8">
    <location>
        <position position="240"/>
    </location>
    <ligand>
        <name>Zn(2+)</name>
        <dbReference type="ChEBI" id="CHEBI:29105"/>
        <note>catalytic</note>
    </ligand>
</feature>
<keyword evidence="6 9" id="KW-0472">Membrane</keyword>
<evidence type="ECO:0000256" key="6">
    <source>
        <dbReference type="ARBA" id="ARBA00023136"/>
    </source>
</evidence>
<dbReference type="GO" id="GO:0005789">
    <property type="term" value="C:endoplasmic reticulum membrane"/>
    <property type="evidence" value="ECO:0007669"/>
    <property type="project" value="TreeGrafter"/>
</dbReference>